<dbReference type="Proteomes" id="UP000649955">
    <property type="component" value="Unassembled WGS sequence"/>
</dbReference>
<proteinExistence type="predicted"/>
<dbReference type="InterPro" id="IPR036396">
    <property type="entry name" value="Cyt_P450_sf"/>
</dbReference>
<accession>A0ABQ3KPE6</accession>
<reference evidence="2" key="1">
    <citation type="journal article" date="2019" name="Int. J. Syst. Evol. Microbiol.">
        <title>The Global Catalogue of Microorganisms (GCM) 10K type strain sequencing project: providing services to taxonomists for standard genome sequencing and annotation.</title>
        <authorList>
            <consortium name="The Broad Institute Genomics Platform"/>
            <consortium name="The Broad Institute Genome Sequencing Center for Infectious Disease"/>
            <person name="Wu L."/>
            <person name="Ma J."/>
        </authorList>
    </citation>
    <scope>NUCLEOTIDE SEQUENCE [LARGE SCALE GENOMIC DNA]</scope>
    <source>
        <strain evidence="2">CGMCC 4.7680</strain>
    </source>
</reference>
<dbReference type="Gene3D" id="1.10.630.10">
    <property type="entry name" value="Cytochrome P450"/>
    <property type="match status" value="1"/>
</dbReference>
<keyword evidence="2" id="KW-1185">Reference proteome</keyword>
<evidence type="ECO:0000313" key="2">
    <source>
        <dbReference type="Proteomes" id="UP000649955"/>
    </source>
</evidence>
<dbReference type="EMBL" id="BNAW01000051">
    <property type="protein sequence ID" value="GHG41698.1"/>
    <property type="molecule type" value="Genomic_DNA"/>
</dbReference>
<evidence type="ECO:0000313" key="1">
    <source>
        <dbReference type="EMBL" id="GHG41698.1"/>
    </source>
</evidence>
<gene>
    <name evidence="1" type="ORF">GCM10017567_74160</name>
</gene>
<name>A0ABQ3KPE6_9PSEU</name>
<organism evidence="1 2">
    <name type="scientific">Amycolatopsis bullii</name>
    <dbReference type="NCBI Taxonomy" id="941987"/>
    <lineage>
        <taxon>Bacteria</taxon>
        <taxon>Bacillati</taxon>
        <taxon>Actinomycetota</taxon>
        <taxon>Actinomycetes</taxon>
        <taxon>Pseudonocardiales</taxon>
        <taxon>Pseudonocardiaceae</taxon>
        <taxon>Amycolatopsis</taxon>
    </lineage>
</organism>
<sequence length="145" mass="15381">MRVSSLRPGTPHFPGYAVARKPGEVVRNGVVAGLATGDRATRTMRRPRALLDNSLLALAEGYTELWGAPPGAFLGHDIGAYELVPQGGGDPHTCPGEPFSIGIVRTLAVRLAALDYDVPEQDLSVSLQRVPGRSKSGFILVPRPS</sequence>
<protein>
    <recommendedName>
        <fullName evidence="3">Cytochrome P450</fullName>
    </recommendedName>
</protein>
<evidence type="ECO:0008006" key="3">
    <source>
        <dbReference type="Google" id="ProtNLM"/>
    </source>
</evidence>
<comment type="caution">
    <text evidence="1">The sequence shown here is derived from an EMBL/GenBank/DDBJ whole genome shotgun (WGS) entry which is preliminary data.</text>
</comment>